<keyword evidence="3" id="KW-1185">Reference proteome</keyword>
<keyword evidence="1" id="KW-1133">Transmembrane helix</keyword>
<proteinExistence type="predicted"/>
<evidence type="ECO:0000313" key="2">
    <source>
        <dbReference type="EMBL" id="MCX2725084.1"/>
    </source>
</evidence>
<keyword evidence="1" id="KW-0472">Membrane</keyword>
<comment type="caution">
    <text evidence="2">The sequence shown here is derived from an EMBL/GenBank/DDBJ whole genome shotgun (WGS) entry which is preliminary data.</text>
</comment>
<sequence>MQVDLVWRPDVPTLTRLLLVLLLLGALGYGAIYALANFVDPREREITVRVKKDGFGR</sequence>
<reference evidence="2 3" key="1">
    <citation type="journal article" date="2016" name="Int. J. Syst. Evol. Microbiol.">
        <title>Labrenzia salina sp. nov., isolated from the rhizosphere of the halophyte Arthrocnemum macrostachyum.</title>
        <authorList>
            <person name="Camacho M."/>
            <person name="Redondo-Gomez S."/>
            <person name="Rodriguez-Llorente I."/>
            <person name="Rohde M."/>
            <person name="Sproer C."/>
            <person name="Schumann P."/>
            <person name="Klenk H.P."/>
            <person name="Montero-Calasanz M.D.C."/>
        </authorList>
    </citation>
    <scope>NUCLEOTIDE SEQUENCE [LARGE SCALE GENOMIC DNA]</scope>
    <source>
        <strain evidence="2 3">DSM 29163</strain>
    </source>
</reference>
<name>A0ABT3R7G2_9HYPH</name>
<keyword evidence="1" id="KW-0812">Transmembrane</keyword>
<feature type="transmembrane region" description="Helical" evidence="1">
    <location>
        <begin position="17"/>
        <end position="39"/>
    </location>
</feature>
<evidence type="ECO:0000256" key="1">
    <source>
        <dbReference type="SAM" id="Phobius"/>
    </source>
</evidence>
<evidence type="ECO:0000313" key="3">
    <source>
        <dbReference type="Proteomes" id="UP001300261"/>
    </source>
</evidence>
<dbReference type="RefSeq" id="WP_265967292.1">
    <property type="nucleotide sequence ID" value="NZ_JAPEVI010000003.1"/>
</dbReference>
<gene>
    <name evidence="2" type="ORF">ON753_22395</name>
</gene>
<protein>
    <submittedName>
        <fullName evidence="2">Uncharacterized protein</fullName>
    </submittedName>
</protein>
<dbReference type="EMBL" id="JAPEVI010000003">
    <property type="protein sequence ID" value="MCX2725084.1"/>
    <property type="molecule type" value="Genomic_DNA"/>
</dbReference>
<dbReference type="Proteomes" id="UP001300261">
    <property type="component" value="Unassembled WGS sequence"/>
</dbReference>
<accession>A0ABT3R7G2</accession>
<organism evidence="2 3">
    <name type="scientific">Roseibium salinum</name>
    <dbReference type="NCBI Taxonomy" id="1604349"/>
    <lineage>
        <taxon>Bacteria</taxon>
        <taxon>Pseudomonadati</taxon>
        <taxon>Pseudomonadota</taxon>
        <taxon>Alphaproteobacteria</taxon>
        <taxon>Hyphomicrobiales</taxon>
        <taxon>Stappiaceae</taxon>
        <taxon>Roseibium</taxon>
    </lineage>
</organism>